<dbReference type="Gene3D" id="2.130.10.10">
    <property type="entry name" value="YVTN repeat-like/Quinoprotein amine dehydrogenase"/>
    <property type="match status" value="2"/>
</dbReference>
<feature type="region of interest" description="Disordered" evidence="4">
    <location>
        <begin position="1005"/>
        <end position="1025"/>
    </location>
</feature>
<evidence type="ECO:0000256" key="3">
    <source>
        <dbReference type="PROSITE-ProRule" id="PRU00221"/>
    </source>
</evidence>
<dbReference type="Pfam" id="PF00400">
    <property type="entry name" value="WD40"/>
    <property type="match status" value="1"/>
</dbReference>
<feature type="region of interest" description="Disordered" evidence="4">
    <location>
        <begin position="1"/>
        <end position="24"/>
    </location>
</feature>
<feature type="repeat" description="WD" evidence="3">
    <location>
        <begin position="654"/>
        <end position="687"/>
    </location>
</feature>
<feature type="transmembrane region" description="Helical" evidence="5">
    <location>
        <begin position="325"/>
        <end position="345"/>
    </location>
</feature>
<dbReference type="SMART" id="SM00320">
    <property type="entry name" value="WD40"/>
    <property type="match status" value="3"/>
</dbReference>
<dbReference type="PROSITE" id="PS50294">
    <property type="entry name" value="WD_REPEATS_REGION"/>
    <property type="match status" value="1"/>
</dbReference>
<feature type="compositionally biased region" description="Polar residues" evidence="4">
    <location>
        <begin position="607"/>
        <end position="619"/>
    </location>
</feature>
<dbReference type="Proteomes" id="UP000044841">
    <property type="component" value="Unassembled WGS sequence"/>
</dbReference>
<reference evidence="6 7" key="1">
    <citation type="submission" date="2015-07" db="EMBL/GenBank/DDBJ databases">
        <authorList>
            <person name="Noorani M."/>
        </authorList>
    </citation>
    <scope>NUCLEOTIDE SEQUENCE [LARGE SCALE GENOMIC DNA]</scope>
    <source>
        <strain evidence="6">BBA 69670</strain>
    </source>
</reference>
<dbReference type="PROSITE" id="PS50082">
    <property type="entry name" value="WD_REPEATS_2"/>
    <property type="match status" value="1"/>
</dbReference>
<feature type="compositionally biased region" description="Basic and acidic residues" evidence="4">
    <location>
        <begin position="1"/>
        <end position="13"/>
    </location>
</feature>
<sequence length="1025" mass="114572">MDRDYTHGAETELGRTQAPTVRTGPNRRQATLLALIDELTESRVKDLEKKKEKSFGLPKDEITSTDAEVIERFQTFDQQIHSLRLKLQSFASAIRPLGSSVGLINATHQIRAHLIQIRDFFRENATQLFDALPRPVNVGIRPPIGEEWGKSWRHSYWASNQTSETNIDKLPDELKSLATELRLFLKRLGEVPDFADSAVKTSIMAFEVDLKYHASCLEEYKDQLKPLSVPVSRFINDLTLDLGVHMHSMEDSLTALIDVGVPITRYSQEHVATGLQNLSTVATFMSGVTATILQVLVIYVWTCSRYSPYVPIKFSVSNQRDGDSLSDIVNGLWFSSLVFSIASAINSQLAYHWRAAIYHSPKRYVPWWVSIWITRTPLFFLVVSYCSKKKLVPPCNASVGLCDCLFNWAMRNNQSRAVCAIVTSFTVITSSALLCIGLWFASERWTFSRTKGKQWLLEYSTKLRSINRFASIERITKRGAQRIQDFFKAIKLLMTRSPRAERDEETPAITPVQNPTRQESLPPLSPVDNPRSFRVSLTHIYEHWRHDNDNREAQSSSVQAGVQASTPNITTGNILSGRRERLLSTRGRGNVEPIPENSPPAPDPSTPRASNSTPSSPVTRVSRKRHSSTASGLTLAHIQAFAPMLRAMQCSQSLTEHIALISYLHFSPDGKFFATCSWDNTVLIWSVGSGPAGEFELKHTLLQSSGFANQVAWRPNGNQLLTRHAESIQVWDIGTTTPSVNLKIDRQRHVQSITWMPKGAHFLSIEWKVEDSEEDNYMYHLENILGSDLVVLSTDETQHQSYHLSKLQVWDAAILPDEKTIVAVATLIPAKKGGPVKARHEKRILIYNLSTEKIEDQAPLSHDLRSITLTEEGDFALVSYENKAPPEGWGISKVATEGKRITYECTYFTKDPVDFAGPCCFGGIKDSFVLGASKGSDIYIWERSSGVLLHSLKAPGQQFTSLASSCKSPGEFTIATGTHDGKVNIWTTTAPVSPRNSMPVPEWEIQESREPQDLQNVAGSSGAGS</sequence>
<evidence type="ECO:0000256" key="1">
    <source>
        <dbReference type="ARBA" id="ARBA00022574"/>
    </source>
</evidence>
<keyword evidence="2" id="KW-0677">Repeat</keyword>
<feature type="compositionally biased region" description="Low complexity" evidence="4">
    <location>
        <begin position="553"/>
        <end position="565"/>
    </location>
</feature>
<name>A0A0K6FU44_9AGAM</name>
<dbReference type="InterPro" id="IPR036322">
    <property type="entry name" value="WD40_repeat_dom_sf"/>
</dbReference>
<evidence type="ECO:0000256" key="4">
    <source>
        <dbReference type="SAM" id="MobiDB-lite"/>
    </source>
</evidence>
<dbReference type="InterPro" id="IPR051350">
    <property type="entry name" value="WD_repeat-ST_regulator"/>
</dbReference>
<dbReference type="EMBL" id="CYGV01000857">
    <property type="protein sequence ID" value="CUA69549.1"/>
    <property type="molecule type" value="Genomic_DNA"/>
</dbReference>
<keyword evidence="1 3" id="KW-0853">WD repeat</keyword>
<evidence type="ECO:0000313" key="7">
    <source>
        <dbReference type="Proteomes" id="UP000044841"/>
    </source>
</evidence>
<protein>
    <submittedName>
        <fullName evidence="6">Putative WD repeat-containing protein slr0143 [Synechocystis sp, PCC 6803 substr. Kazusa]</fullName>
    </submittedName>
</protein>
<keyword evidence="5" id="KW-0472">Membrane</keyword>
<gene>
    <name evidence="6" type="ORF">RSOLAG22IIIB_08557</name>
</gene>
<feature type="compositionally biased region" description="Pro residues" evidence="4">
    <location>
        <begin position="596"/>
        <end position="605"/>
    </location>
</feature>
<feature type="transmembrane region" description="Helical" evidence="5">
    <location>
        <begin position="365"/>
        <end position="386"/>
    </location>
</feature>
<evidence type="ECO:0000256" key="2">
    <source>
        <dbReference type="ARBA" id="ARBA00022737"/>
    </source>
</evidence>
<organism evidence="6 7">
    <name type="scientific">Rhizoctonia solani</name>
    <dbReference type="NCBI Taxonomy" id="456999"/>
    <lineage>
        <taxon>Eukaryota</taxon>
        <taxon>Fungi</taxon>
        <taxon>Dikarya</taxon>
        <taxon>Basidiomycota</taxon>
        <taxon>Agaricomycotina</taxon>
        <taxon>Agaricomycetes</taxon>
        <taxon>Cantharellales</taxon>
        <taxon>Ceratobasidiaceae</taxon>
        <taxon>Rhizoctonia</taxon>
    </lineage>
</organism>
<feature type="transmembrane region" description="Helical" evidence="5">
    <location>
        <begin position="284"/>
        <end position="304"/>
    </location>
</feature>
<feature type="region of interest" description="Disordered" evidence="4">
    <location>
        <begin position="551"/>
        <end position="630"/>
    </location>
</feature>
<dbReference type="PANTHER" id="PTHR22838:SF0">
    <property type="entry name" value="WD REPEAT-CONTAINING PROTEIN 26"/>
    <property type="match status" value="1"/>
</dbReference>
<feature type="region of interest" description="Disordered" evidence="4">
    <location>
        <begin position="498"/>
        <end position="530"/>
    </location>
</feature>
<evidence type="ECO:0000256" key="5">
    <source>
        <dbReference type="SAM" id="Phobius"/>
    </source>
</evidence>
<keyword evidence="7" id="KW-1185">Reference proteome</keyword>
<keyword evidence="5" id="KW-0812">Transmembrane</keyword>
<evidence type="ECO:0000313" key="6">
    <source>
        <dbReference type="EMBL" id="CUA69549.1"/>
    </source>
</evidence>
<dbReference type="AlphaFoldDB" id="A0A0K6FU44"/>
<dbReference type="InterPro" id="IPR015943">
    <property type="entry name" value="WD40/YVTN_repeat-like_dom_sf"/>
</dbReference>
<dbReference type="SUPFAM" id="SSF50978">
    <property type="entry name" value="WD40 repeat-like"/>
    <property type="match status" value="1"/>
</dbReference>
<accession>A0A0K6FU44</accession>
<dbReference type="InterPro" id="IPR001680">
    <property type="entry name" value="WD40_rpt"/>
</dbReference>
<dbReference type="PANTHER" id="PTHR22838">
    <property type="entry name" value="WD REPEAT PROTEIN 26-RELATED"/>
    <property type="match status" value="1"/>
</dbReference>
<proteinExistence type="predicted"/>
<feature type="transmembrane region" description="Helical" evidence="5">
    <location>
        <begin position="417"/>
        <end position="441"/>
    </location>
</feature>
<keyword evidence="5" id="KW-1133">Transmembrane helix</keyword>